<feature type="compositionally biased region" description="Polar residues" evidence="1">
    <location>
        <begin position="53"/>
        <end position="67"/>
    </location>
</feature>
<reference evidence="3" key="1">
    <citation type="submission" date="2024-02" db="UniProtKB">
        <authorList>
            <consortium name="WormBaseParasite"/>
        </authorList>
    </citation>
    <scope>IDENTIFICATION</scope>
</reference>
<feature type="compositionally biased region" description="Low complexity" evidence="1">
    <location>
        <begin position="35"/>
        <end position="50"/>
    </location>
</feature>
<name>A0AAF3J3T9_9BILA</name>
<organism evidence="2 3">
    <name type="scientific">Mesorhabditis belari</name>
    <dbReference type="NCBI Taxonomy" id="2138241"/>
    <lineage>
        <taxon>Eukaryota</taxon>
        <taxon>Metazoa</taxon>
        <taxon>Ecdysozoa</taxon>
        <taxon>Nematoda</taxon>
        <taxon>Chromadorea</taxon>
        <taxon>Rhabditida</taxon>
        <taxon>Rhabditina</taxon>
        <taxon>Rhabditomorpha</taxon>
        <taxon>Rhabditoidea</taxon>
        <taxon>Rhabditidae</taxon>
        <taxon>Mesorhabditinae</taxon>
        <taxon>Mesorhabditis</taxon>
    </lineage>
</organism>
<evidence type="ECO:0000313" key="3">
    <source>
        <dbReference type="WBParaSite" id="MBELARI_LOCUS14461"/>
    </source>
</evidence>
<protein>
    <submittedName>
        <fullName evidence="3">Uncharacterized protein</fullName>
    </submittedName>
</protein>
<accession>A0AAF3J3T9</accession>
<proteinExistence type="predicted"/>
<feature type="region of interest" description="Disordered" evidence="1">
    <location>
        <begin position="109"/>
        <end position="130"/>
    </location>
</feature>
<dbReference type="WBParaSite" id="MBELARI_LOCUS14461">
    <property type="protein sequence ID" value="MBELARI_LOCUS14461"/>
    <property type="gene ID" value="MBELARI_LOCUS14461"/>
</dbReference>
<keyword evidence="2" id="KW-1185">Reference proteome</keyword>
<sequence>MCIRKKHKKSSKSIAVTPKQQAIAAPRPPKPKPATAPVIKKSPLKSLPLKTFQRLTPTASQKSTKGSSIFKLKSQSIKVKKDEGLPEIIKAKKPVNKQNSAGMLDLQITPKKSRHGDQTQPKKQSDAILQKQSITNIELISGAPRSMESWTKSCAAIRENTFSDEDIKRTPTERSNVTPQAASENCKVNNTKSPRQVINVITSPSAKQHLDIEKPDPRYSQQQLIYSAFVYQGRFTRSWTFTDIRPEGGLMEQDFLETNAGFSNLLLGCSKADCPLKKSGSWARVSASKNRTITGCCKQQFPGRAAVISSNEGIARSSQSRSRFCARTSKSNSNVKMKSMGLEKKQSSETTMKSKPMHAHTQRLHTCRNVACTKGKTESEVRHFERLDVMADEEDAKMLGEYKRPLDRKDVLKQLDALIIEMNKMPTHININETRP</sequence>
<dbReference type="Proteomes" id="UP000887575">
    <property type="component" value="Unassembled WGS sequence"/>
</dbReference>
<evidence type="ECO:0000256" key="1">
    <source>
        <dbReference type="SAM" id="MobiDB-lite"/>
    </source>
</evidence>
<feature type="region of interest" description="Disordered" evidence="1">
    <location>
        <begin position="335"/>
        <end position="363"/>
    </location>
</feature>
<evidence type="ECO:0000313" key="2">
    <source>
        <dbReference type="Proteomes" id="UP000887575"/>
    </source>
</evidence>
<feature type="compositionally biased region" description="Basic residues" evidence="1">
    <location>
        <begin position="1"/>
        <end position="11"/>
    </location>
</feature>
<dbReference type="AlphaFoldDB" id="A0AAF3J3T9"/>
<feature type="region of interest" description="Disordered" evidence="1">
    <location>
        <begin position="1"/>
        <end position="67"/>
    </location>
</feature>